<name>A0A9N7TKH2_PLEPL</name>
<dbReference type="Pfam" id="PF00610">
    <property type="entry name" value="DEP"/>
    <property type="match status" value="1"/>
</dbReference>
<sequence>MTGLVEEEGWRRRKRRRMGFRELPPPVSPRTHIRIFTRFTKTPIQLNPAAKEQTPQLPSTEAHDPSTPQHQQVPAPCPSRPQPRPDGVFRGSDLVDWLVERGLCAGRAEAQLYGERLLRGGVLVQLTGLHSFRDEVTLWYQFTQGGGEGRSQDT</sequence>
<dbReference type="Proteomes" id="UP001153269">
    <property type="component" value="Unassembled WGS sequence"/>
</dbReference>
<comment type="caution">
    <text evidence="3">The sequence shown here is derived from an EMBL/GenBank/DDBJ whole genome shotgun (WGS) entry which is preliminary data.</text>
</comment>
<dbReference type="EMBL" id="CADEAL010000058">
    <property type="protein sequence ID" value="CAB1413519.1"/>
    <property type="molecule type" value="Genomic_DNA"/>
</dbReference>
<dbReference type="Gene3D" id="1.10.10.10">
    <property type="entry name" value="Winged helix-like DNA-binding domain superfamily/Winged helix DNA-binding domain"/>
    <property type="match status" value="1"/>
</dbReference>
<protein>
    <recommendedName>
        <fullName evidence="2">DEP domain-containing protein</fullName>
    </recommendedName>
</protein>
<dbReference type="SUPFAM" id="SSF46785">
    <property type="entry name" value="Winged helix' DNA-binding domain"/>
    <property type="match status" value="1"/>
</dbReference>
<dbReference type="InterPro" id="IPR036388">
    <property type="entry name" value="WH-like_DNA-bd_sf"/>
</dbReference>
<feature type="region of interest" description="Disordered" evidence="1">
    <location>
        <begin position="1"/>
        <end position="89"/>
    </location>
</feature>
<evidence type="ECO:0000256" key="1">
    <source>
        <dbReference type="SAM" id="MobiDB-lite"/>
    </source>
</evidence>
<reference evidence="3" key="1">
    <citation type="submission" date="2020-03" db="EMBL/GenBank/DDBJ databases">
        <authorList>
            <person name="Weist P."/>
        </authorList>
    </citation>
    <scope>NUCLEOTIDE SEQUENCE</scope>
</reference>
<evidence type="ECO:0000313" key="3">
    <source>
        <dbReference type="EMBL" id="CAB1413519.1"/>
    </source>
</evidence>
<dbReference type="AlphaFoldDB" id="A0A9N7TKH2"/>
<keyword evidence="4" id="KW-1185">Reference proteome</keyword>
<gene>
    <name evidence="3" type="ORF">PLEPLA_LOCUS1219</name>
</gene>
<accession>A0A9N7TKH2</accession>
<feature type="domain" description="DEP" evidence="2">
    <location>
        <begin position="88"/>
        <end position="144"/>
    </location>
</feature>
<proteinExistence type="predicted"/>
<organism evidence="3 4">
    <name type="scientific">Pleuronectes platessa</name>
    <name type="common">European plaice</name>
    <dbReference type="NCBI Taxonomy" id="8262"/>
    <lineage>
        <taxon>Eukaryota</taxon>
        <taxon>Metazoa</taxon>
        <taxon>Chordata</taxon>
        <taxon>Craniata</taxon>
        <taxon>Vertebrata</taxon>
        <taxon>Euteleostomi</taxon>
        <taxon>Actinopterygii</taxon>
        <taxon>Neopterygii</taxon>
        <taxon>Teleostei</taxon>
        <taxon>Neoteleostei</taxon>
        <taxon>Acanthomorphata</taxon>
        <taxon>Carangaria</taxon>
        <taxon>Pleuronectiformes</taxon>
        <taxon>Pleuronectoidei</taxon>
        <taxon>Pleuronectidae</taxon>
        <taxon>Pleuronectes</taxon>
    </lineage>
</organism>
<feature type="compositionally biased region" description="Pro residues" evidence="1">
    <location>
        <begin position="75"/>
        <end position="84"/>
    </location>
</feature>
<dbReference type="InterPro" id="IPR036390">
    <property type="entry name" value="WH_DNA-bd_sf"/>
</dbReference>
<evidence type="ECO:0000313" key="4">
    <source>
        <dbReference type="Proteomes" id="UP001153269"/>
    </source>
</evidence>
<dbReference type="GO" id="GO:0035556">
    <property type="term" value="P:intracellular signal transduction"/>
    <property type="evidence" value="ECO:0007669"/>
    <property type="project" value="InterPro"/>
</dbReference>
<dbReference type="InterPro" id="IPR000591">
    <property type="entry name" value="DEP_dom"/>
</dbReference>
<dbReference type="PROSITE" id="PS50186">
    <property type="entry name" value="DEP"/>
    <property type="match status" value="1"/>
</dbReference>
<evidence type="ECO:0000259" key="2">
    <source>
        <dbReference type="PROSITE" id="PS50186"/>
    </source>
</evidence>
<dbReference type="SMART" id="SM00049">
    <property type="entry name" value="DEP"/>
    <property type="match status" value="1"/>
</dbReference>